<evidence type="ECO:0000256" key="2">
    <source>
        <dbReference type="ARBA" id="ARBA00004286"/>
    </source>
</evidence>
<keyword evidence="4" id="KW-0489">Methyltransferase</keyword>
<evidence type="ECO:0000256" key="3">
    <source>
        <dbReference type="ARBA" id="ARBA00022454"/>
    </source>
</evidence>
<keyword evidence="5" id="KW-0808">Transferase</keyword>
<keyword evidence="6" id="KW-0949">S-adenosyl-L-methionine</keyword>
<evidence type="ECO:0000256" key="8">
    <source>
        <dbReference type="SAM" id="MobiDB-lite"/>
    </source>
</evidence>
<evidence type="ECO:0000256" key="4">
    <source>
        <dbReference type="ARBA" id="ARBA00022603"/>
    </source>
</evidence>
<dbReference type="Pfam" id="PF00856">
    <property type="entry name" value="SET"/>
    <property type="match status" value="1"/>
</dbReference>
<sequence length="308" mass="34243">MGVSATTHNKPVKPTGVTKRRSTLRRGSLRLRRTRSQNRQFHYTTPDGVTQVVKSNGTGPELLNDYTLTPSEFLHEPYPSTFPPGGVWPPRKASDILCALGTDYMDCVGSTCYTSRICTDYACTHTLSAWKAATSDWEQHFELRHTGSDRGIGVFTKRSFRRGDILGWYAGEIKPLDSIIGTHGGYLMEIELGDLTPRADAPSVYIDAKKKGNWTRFINHSCEADCVFRIMRVGGVRVMVVEAVRDVRGGEELSVDYGREYYGVETRLRCACGARGCVERKRVRGKGKGGSEVVGRWWGGMVCGFGIE</sequence>
<organism evidence="10 11">
    <name type="scientific">Bimuria novae-zelandiae CBS 107.79</name>
    <dbReference type="NCBI Taxonomy" id="1447943"/>
    <lineage>
        <taxon>Eukaryota</taxon>
        <taxon>Fungi</taxon>
        <taxon>Dikarya</taxon>
        <taxon>Ascomycota</taxon>
        <taxon>Pezizomycotina</taxon>
        <taxon>Dothideomycetes</taxon>
        <taxon>Pleosporomycetidae</taxon>
        <taxon>Pleosporales</taxon>
        <taxon>Massarineae</taxon>
        <taxon>Didymosphaeriaceae</taxon>
        <taxon>Bimuria</taxon>
    </lineage>
</organism>
<evidence type="ECO:0000313" key="10">
    <source>
        <dbReference type="EMBL" id="KAF1971765.1"/>
    </source>
</evidence>
<keyword evidence="3" id="KW-0158">Chromosome</keyword>
<protein>
    <submittedName>
        <fullName evidence="10">SET domain-containing protein</fullName>
    </submittedName>
</protein>
<dbReference type="InterPro" id="IPR050777">
    <property type="entry name" value="SET2_Histone-Lys_MeTrsfase"/>
</dbReference>
<dbReference type="Proteomes" id="UP000800036">
    <property type="component" value="Unassembled WGS sequence"/>
</dbReference>
<dbReference type="InterPro" id="IPR001214">
    <property type="entry name" value="SET_dom"/>
</dbReference>
<evidence type="ECO:0000256" key="1">
    <source>
        <dbReference type="ARBA" id="ARBA00004123"/>
    </source>
</evidence>
<keyword evidence="11" id="KW-1185">Reference proteome</keyword>
<evidence type="ECO:0000256" key="7">
    <source>
        <dbReference type="ARBA" id="ARBA00023242"/>
    </source>
</evidence>
<gene>
    <name evidence="10" type="ORF">BU23DRAFT_569592</name>
</gene>
<evidence type="ECO:0000313" key="11">
    <source>
        <dbReference type="Proteomes" id="UP000800036"/>
    </source>
</evidence>
<dbReference type="GO" id="GO:0005694">
    <property type="term" value="C:chromosome"/>
    <property type="evidence" value="ECO:0007669"/>
    <property type="project" value="UniProtKB-SubCell"/>
</dbReference>
<dbReference type="EMBL" id="ML976691">
    <property type="protein sequence ID" value="KAF1971765.1"/>
    <property type="molecule type" value="Genomic_DNA"/>
</dbReference>
<dbReference type="GO" id="GO:0032259">
    <property type="term" value="P:methylation"/>
    <property type="evidence" value="ECO:0007669"/>
    <property type="project" value="UniProtKB-KW"/>
</dbReference>
<dbReference type="GO" id="GO:0008168">
    <property type="term" value="F:methyltransferase activity"/>
    <property type="evidence" value="ECO:0007669"/>
    <property type="project" value="UniProtKB-KW"/>
</dbReference>
<dbReference type="PANTHER" id="PTHR22884">
    <property type="entry name" value="SET DOMAIN PROTEINS"/>
    <property type="match status" value="1"/>
</dbReference>
<dbReference type="SMART" id="SM00317">
    <property type="entry name" value="SET"/>
    <property type="match status" value="1"/>
</dbReference>
<dbReference type="GO" id="GO:0005634">
    <property type="term" value="C:nucleus"/>
    <property type="evidence" value="ECO:0007669"/>
    <property type="project" value="UniProtKB-SubCell"/>
</dbReference>
<dbReference type="OrthoDB" id="308383at2759"/>
<feature type="domain" description="SET" evidence="9">
    <location>
        <begin position="139"/>
        <end position="258"/>
    </location>
</feature>
<evidence type="ECO:0000259" key="9">
    <source>
        <dbReference type="PROSITE" id="PS50280"/>
    </source>
</evidence>
<feature type="region of interest" description="Disordered" evidence="8">
    <location>
        <begin position="1"/>
        <end position="25"/>
    </location>
</feature>
<dbReference type="AlphaFoldDB" id="A0A6A5V3T0"/>
<evidence type="ECO:0000256" key="6">
    <source>
        <dbReference type="ARBA" id="ARBA00022691"/>
    </source>
</evidence>
<keyword evidence="7" id="KW-0539">Nucleus</keyword>
<comment type="subcellular location">
    <subcellularLocation>
        <location evidence="2">Chromosome</location>
    </subcellularLocation>
    <subcellularLocation>
        <location evidence="1">Nucleus</location>
    </subcellularLocation>
</comment>
<dbReference type="SUPFAM" id="SSF82199">
    <property type="entry name" value="SET domain"/>
    <property type="match status" value="1"/>
</dbReference>
<dbReference type="PROSITE" id="PS50280">
    <property type="entry name" value="SET"/>
    <property type="match status" value="1"/>
</dbReference>
<dbReference type="InterPro" id="IPR046341">
    <property type="entry name" value="SET_dom_sf"/>
</dbReference>
<evidence type="ECO:0000256" key="5">
    <source>
        <dbReference type="ARBA" id="ARBA00022679"/>
    </source>
</evidence>
<dbReference type="Gene3D" id="2.170.270.10">
    <property type="entry name" value="SET domain"/>
    <property type="match status" value="1"/>
</dbReference>
<accession>A0A6A5V3T0</accession>
<reference evidence="10" key="1">
    <citation type="journal article" date="2020" name="Stud. Mycol.">
        <title>101 Dothideomycetes genomes: a test case for predicting lifestyles and emergence of pathogens.</title>
        <authorList>
            <person name="Haridas S."/>
            <person name="Albert R."/>
            <person name="Binder M."/>
            <person name="Bloem J."/>
            <person name="Labutti K."/>
            <person name="Salamov A."/>
            <person name="Andreopoulos B."/>
            <person name="Baker S."/>
            <person name="Barry K."/>
            <person name="Bills G."/>
            <person name="Bluhm B."/>
            <person name="Cannon C."/>
            <person name="Castanera R."/>
            <person name="Culley D."/>
            <person name="Daum C."/>
            <person name="Ezra D."/>
            <person name="Gonzalez J."/>
            <person name="Henrissat B."/>
            <person name="Kuo A."/>
            <person name="Liang C."/>
            <person name="Lipzen A."/>
            <person name="Lutzoni F."/>
            <person name="Magnuson J."/>
            <person name="Mondo S."/>
            <person name="Nolan M."/>
            <person name="Ohm R."/>
            <person name="Pangilinan J."/>
            <person name="Park H.-J."/>
            <person name="Ramirez L."/>
            <person name="Alfaro M."/>
            <person name="Sun H."/>
            <person name="Tritt A."/>
            <person name="Yoshinaga Y."/>
            <person name="Zwiers L.-H."/>
            <person name="Turgeon B."/>
            <person name="Goodwin S."/>
            <person name="Spatafora J."/>
            <person name="Crous P."/>
            <person name="Grigoriev I."/>
        </authorList>
    </citation>
    <scope>NUCLEOTIDE SEQUENCE</scope>
    <source>
        <strain evidence="10">CBS 107.79</strain>
    </source>
</reference>
<proteinExistence type="predicted"/>
<name>A0A6A5V3T0_9PLEO</name>